<protein>
    <recommendedName>
        <fullName evidence="1">SPOR domain-containing protein</fullName>
    </recommendedName>
</protein>
<dbReference type="Pfam" id="PF18175">
    <property type="entry name" value="HU-CCDC81_bac_2"/>
    <property type="match status" value="1"/>
</dbReference>
<dbReference type="Pfam" id="PF18174">
    <property type="entry name" value="HU-CCDC81_bac_1"/>
    <property type="match status" value="1"/>
</dbReference>
<dbReference type="GO" id="GO:0042834">
    <property type="term" value="F:peptidoglycan binding"/>
    <property type="evidence" value="ECO:0007669"/>
    <property type="project" value="InterPro"/>
</dbReference>
<dbReference type="RefSeq" id="WP_318350884.1">
    <property type="nucleotide sequence ID" value="NZ_AP018694.1"/>
</dbReference>
<dbReference type="InterPro" id="IPR007730">
    <property type="entry name" value="SPOR-like_dom"/>
</dbReference>
<dbReference type="Gene3D" id="3.30.70.1070">
    <property type="entry name" value="Sporulation related repeat"/>
    <property type="match status" value="1"/>
</dbReference>
<sequence length="305" mass="34996">MEISQYIKELLLLNDCVIIPEFGGFVANYKPATIENNQFFPPTKEIAFNNKLISNDGLLINYISEAEGIDYFNAKQKLDSFVEETMLNLERNRNVYFDSVGYLHYDSRENLQFEPQLKQNLLVESYGLQNFSYEKLYQRQMPKPAIKVEYREPVPVIFQQRKLKKLAIAIPLLIAMALIPMKKNNEYLSKSDMGLWETLIQSTPTAPIQTQEQNLTEKSINVTTAPEIEQLKYFIIGGSFKSEENADKYIQQLKEQGYNGQNLGVFKGLNRVAIKGFSTMDEAQKELNSLLSKNPASGVWIHVNP</sequence>
<dbReference type="AlphaFoldDB" id="A0A5K7S8V1"/>
<evidence type="ECO:0000313" key="3">
    <source>
        <dbReference type="Proteomes" id="UP001193389"/>
    </source>
</evidence>
<name>A0A5K7S8V1_9BACT</name>
<dbReference type="Proteomes" id="UP001193389">
    <property type="component" value="Chromosome"/>
</dbReference>
<dbReference type="Pfam" id="PF05036">
    <property type="entry name" value="SPOR"/>
    <property type="match status" value="1"/>
</dbReference>
<gene>
    <name evidence="2" type="ORF">AQPE_2086</name>
</gene>
<keyword evidence="3" id="KW-1185">Reference proteome</keyword>
<dbReference type="InterPro" id="IPR041268">
    <property type="entry name" value="HU-CCDC81_bac_2"/>
</dbReference>
<dbReference type="KEGG" id="anf:AQPE_2086"/>
<dbReference type="PROSITE" id="PS51724">
    <property type="entry name" value="SPOR"/>
    <property type="match status" value="1"/>
</dbReference>
<dbReference type="EMBL" id="AP018694">
    <property type="protein sequence ID" value="BBE17927.1"/>
    <property type="molecule type" value="Genomic_DNA"/>
</dbReference>
<dbReference type="InterPro" id="IPR036680">
    <property type="entry name" value="SPOR-like_sf"/>
</dbReference>
<organism evidence="2 3">
    <name type="scientific">Aquipluma nitroreducens</name>
    <dbReference type="NCBI Taxonomy" id="2010828"/>
    <lineage>
        <taxon>Bacteria</taxon>
        <taxon>Pseudomonadati</taxon>
        <taxon>Bacteroidota</taxon>
        <taxon>Bacteroidia</taxon>
        <taxon>Marinilabiliales</taxon>
        <taxon>Prolixibacteraceae</taxon>
        <taxon>Aquipluma</taxon>
    </lineage>
</organism>
<feature type="domain" description="SPOR" evidence="1">
    <location>
        <begin position="227"/>
        <end position="303"/>
    </location>
</feature>
<evidence type="ECO:0000259" key="1">
    <source>
        <dbReference type="PROSITE" id="PS51724"/>
    </source>
</evidence>
<dbReference type="SUPFAM" id="SSF110997">
    <property type="entry name" value="Sporulation related repeat"/>
    <property type="match status" value="1"/>
</dbReference>
<proteinExistence type="predicted"/>
<dbReference type="InterPro" id="IPR040495">
    <property type="entry name" value="HU-CCDC81_bac_1"/>
</dbReference>
<reference evidence="2" key="1">
    <citation type="journal article" date="2020" name="Int. J. Syst. Evol. Microbiol.">
        <title>Aquipluma nitroreducens gen. nov. sp. nov., a novel facultatively anaerobic bacterium isolated from a freshwater lake.</title>
        <authorList>
            <person name="Watanabe M."/>
            <person name="Kojima H."/>
            <person name="Fukui M."/>
        </authorList>
    </citation>
    <scope>NUCLEOTIDE SEQUENCE</scope>
    <source>
        <strain evidence="2">MeG22</strain>
    </source>
</reference>
<accession>A0A5K7S8V1</accession>
<evidence type="ECO:0000313" key="2">
    <source>
        <dbReference type="EMBL" id="BBE17927.1"/>
    </source>
</evidence>